<dbReference type="EMBL" id="CP159307">
    <property type="protein sequence ID" value="XCH33497.1"/>
    <property type="molecule type" value="Genomic_DNA"/>
</dbReference>
<dbReference type="HAMAP" id="MF_01114">
    <property type="entry name" value="RecX"/>
    <property type="match status" value="1"/>
</dbReference>
<evidence type="ECO:0000313" key="8">
    <source>
        <dbReference type="EMBL" id="XCH33497.1"/>
    </source>
</evidence>
<evidence type="ECO:0000256" key="5">
    <source>
        <dbReference type="HAMAP-Rule" id="MF_01114"/>
    </source>
</evidence>
<evidence type="ECO:0000259" key="7">
    <source>
        <dbReference type="Pfam" id="PF21982"/>
    </source>
</evidence>
<dbReference type="Pfam" id="PF02631">
    <property type="entry name" value="RecX_HTH2"/>
    <property type="match status" value="1"/>
</dbReference>
<name>A0AAU8G9W6_9CHLR</name>
<evidence type="ECO:0000259" key="6">
    <source>
        <dbReference type="Pfam" id="PF02631"/>
    </source>
</evidence>
<comment type="subcellular location">
    <subcellularLocation>
        <location evidence="1 5">Cytoplasm</location>
    </subcellularLocation>
</comment>
<feature type="domain" description="RecX second three-helical" evidence="6">
    <location>
        <begin position="75"/>
        <end position="116"/>
    </location>
</feature>
<dbReference type="GO" id="GO:0006282">
    <property type="term" value="P:regulation of DNA repair"/>
    <property type="evidence" value="ECO:0007669"/>
    <property type="project" value="UniProtKB-UniRule"/>
</dbReference>
<evidence type="ECO:0000256" key="1">
    <source>
        <dbReference type="ARBA" id="ARBA00004496"/>
    </source>
</evidence>
<evidence type="ECO:0000256" key="4">
    <source>
        <dbReference type="ARBA" id="ARBA00022490"/>
    </source>
</evidence>
<dbReference type="RefSeq" id="WP_353714730.1">
    <property type="nucleotide sequence ID" value="NZ_CP159307.1"/>
</dbReference>
<dbReference type="PANTHER" id="PTHR33602:SF1">
    <property type="entry name" value="REGULATORY PROTEIN RECX FAMILY PROTEIN"/>
    <property type="match status" value="1"/>
</dbReference>
<comment type="function">
    <text evidence="5">Modulates RecA activity.</text>
</comment>
<accession>A0AAU8G9W6</accession>
<dbReference type="InterPro" id="IPR053924">
    <property type="entry name" value="RecX_HTH_2nd"/>
</dbReference>
<dbReference type="InterPro" id="IPR036388">
    <property type="entry name" value="WH-like_DNA-bd_sf"/>
</dbReference>
<dbReference type="AlphaFoldDB" id="A0AAU8G9W6"/>
<evidence type="ECO:0000256" key="2">
    <source>
        <dbReference type="ARBA" id="ARBA00009695"/>
    </source>
</evidence>
<gene>
    <name evidence="5" type="primary">recX</name>
    <name evidence="8" type="ORF">ABV300_01085</name>
</gene>
<comment type="similarity">
    <text evidence="2 5">Belongs to the RecX family.</text>
</comment>
<feature type="domain" description="RecX first three-helical" evidence="7">
    <location>
        <begin position="29"/>
        <end position="68"/>
    </location>
</feature>
<dbReference type="Gene3D" id="1.10.10.10">
    <property type="entry name" value="Winged helix-like DNA-binding domain superfamily/Winged helix DNA-binding domain"/>
    <property type="match status" value="3"/>
</dbReference>
<protein>
    <recommendedName>
        <fullName evidence="3 5">Regulatory protein RecX</fullName>
    </recommendedName>
</protein>
<evidence type="ECO:0000256" key="3">
    <source>
        <dbReference type="ARBA" id="ARBA00018111"/>
    </source>
</evidence>
<dbReference type="PANTHER" id="PTHR33602">
    <property type="entry name" value="REGULATORY PROTEIN RECX FAMILY PROTEIN"/>
    <property type="match status" value="1"/>
</dbReference>
<organism evidence="8">
    <name type="scientific">Dehalogenimonas sp. 4OHTPN</name>
    <dbReference type="NCBI Taxonomy" id="3166643"/>
    <lineage>
        <taxon>Bacteria</taxon>
        <taxon>Bacillati</taxon>
        <taxon>Chloroflexota</taxon>
        <taxon>Dehalococcoidia</taxon>
        <taxon>Dehalococcoidales</taxon>
        <taxon>Dehalococcoidaceae</taxon>
        <taxon>Dehalogenimonas</taxon>
    </lineage>
</organism>
<dbReference type="Pfam" id="PF21982">
    <property type="entry name" value="RecX_HTH1"/>
    <property type="match status" value="1"/>
</dbReference>
<proteinExistence type="inferred from homology"/>
<dbReference type="GO" id="GO:0005737">
    <property type="term" value="C:cytoplasm"/>
    <property type="evidence" value="ECO:0007669"/>
    <property type="project" value="UniProtKB-SubCell"/>
</dbReference>
<keyword evidence="4 5" id="KW-0963">Cytoplasm</keyword>
<dbReference type="InterPro" id="IPR053926">
    <property type="entry name" value="RecX_HTH_1st"/>
</dbReference>
<sequence length="181" mass="19807">MPDFRRAGKIVRAEAESAASPGLSPAEACYQAALKLLAYRARSEAEMRQRLSRRGFSETEIEAVMNRLKAAGLVDDGAFARAWSEHRASGSPRSAYMVKRELLSRGVDPETAGNALADADDAGAAYRAALPRLSRLKALPANEGRRKLADFLRRRGFGWAVIETTLSRLEEEGLTSRVDTI</sequence>
<reference evidence="8" key="1">
    <citation type="submission" date="2024-06" db="EMBL/GenBank/DDBJ databases">
        <title>A Novel Isolate, Dehalogenimonas sp. Strain 4OHTPN, Dechlorinates Aromatic 4 Hydroxy chlorothalonil by a Novel Reductive Dehalogenase.</title>
        <authorList>
            <person name="Liu G."/>
        </authorList>
    </citation>
    <scope>NUCLEOTIDE SEQUENCE</scope>
    <source>
        <strain evidence="8">4OHTPN</strain>
    </source>
</reference>
<dbReference type="InterPro" id="IPR003783">
    <property type="entry name" value="Regulatory_RecX"/>
</dbReference>